<keyword evidence="2" id="KW-1185">Reference proteome</keyword>
<accession>A0ABW4X9K2</accession>
<dbReference type="RefSeq" id="WP_376873442.1">
    <property type="nucleotide sequence ID" value="NZ_JBHUHP010000007.1"/>
</dbReference>
<dbReference type="Proteomes" id="UP001597402">
    <property type="component" value="Unassembled WGS sequence"/>
</dbReference>
<evidence type="ECO:0000313" key="2">
    <source>
        <dbReference type="Proteomes" id="UP001597402"/>
    </source>
</evidence>
<gene>
    <name evidence="1" type="ORF">ACFSHS_06870</name>
</gene>
<name>A0ABW4X9K2_9ACTN</name>
<evidence type="ECO:0000313" key="1">
    <source>
        <dbReference type="EMBL" id="MFD2091298.1"/>
    </source>
</evidence>
<sequence length="61" mass="6804">MTRRQPLTRRDWARALLATEIVFASNLVGSGLDWSSTTGLSDEETIALLRTLQRKIPPVHG</sequence>
<reference evidence="2" key="1">
    <citation type="journal article" date="2019" name="Int. J. Syst. Evol. Microbiol.">
        <title>The Global Catalogue of Microorganisms (GCM) 10K type strain sequencing project: providing services to taxonomists for standard genome sequencing and annotation.</title>
        <authorList>
            <consortium name="The Broad Institute Genomics Platform"/>
            <consortium name="The Broad Institute Genome Sequencing Center for Infectious Disease"/>
            <person name="Wu L."/>
            <person name="Ma J."/>
        </authorList>
    </citation>
    <scope>NUCLEOTIDE SEQUENCE [LARGE SCALE GENOMIC DNA]</scope>
    <source>
        <strain evidence="2">JCM 3338</strain>
    </source>
</reference>
<proteinExistence type="predicted"/>
<organism evidence="1 2">
    <name type="scientific">Blastococcus deserti</name>
    <dbReference type="NCBI Taxonomy" id="2259033"/>
    <lineage>
        <taxon>Bacteria</taxon>
        <taxon>Bacillati</taxon>
        <taxon>Actinomycetota</taxon>
        <taxon>Actinomycetes</taxon>
        <taxon>Geodermatophilales</taxon>
        <taxon>Geodermatophilaceae</taxon>
        <taxon>Blastococcus</taxon>
    </lineage>
</organism>
<protein>
    <submittedName>
        <fullName evidence="1">Uncharacterized protein</fullName>
    </submittedName>
</protein>
<comment type="caution">
    <text evidence="1">The sequence shown here is derived from an EMBL/GenBank/DDBJ whole genome shotgun (WGS) entry which is preliminary data.</text>
</comment>
<dbReference type="EMBL" id="JBHUHP010000007">
    <property type="protein sequence ID" value="MFD2091298.1"/>
    <property type="molecule type" value="Genomic_DNA"/>
</dbReference>